<evidence type="ECO:0000313" key="2">
    <source>
        <dbReference type="Proteomes" id="UP000069205"/>
    </source>
</evidence>
<dbReference type="KEGG" id="nmv:NITMOv2_2532"/>
<gene>
    <name evidence="1" type="ORF">NITMOv2_2532</name>
</gene>
<sequence>MIFLPVAFSLSGLQEAQGAHTALSKTALSFEVLTLTALPLNVVHTLHSRAMSAALHRIAGLCLLAAFGCAGPAVVGQYSNQQRLIGQSKAAVLACAGAPRREQAHDGVTLLYYYREAPVLEASPPVGKGTFSAIRHGCWATVVVAEERVTDVVYRFEPPAIDASNDCEAIFDLCISQR</sequence>
<dbReference type="Proteomes" id="UP000069205">
    <property type="component" value="Chromosome"/>
</dbReference>
<dbReference type="PATRIC" id="fig|42253.5.peg.2496"/>
<dbReference type="AlphaFoldDB" id="A0A0K2GDC0"/>
<evidence type="ECO:0000313" key="1">
    <source>
        <dbReference type="EMBL" id="ALA58945.1"/>
    </source>
</evidence>
<accession>A0A0K2GDC0</accession>
<keyword evidence="2" id="KW-1185">Reference proteome</keyword>
<name>A0A0K2GDC0_NITMO</name>
<dbReference type="STRING" id="42253.NITMOv2_2532"/>
<proteinExistence type="predicted"/>
<protein>
    <submittedName>
        <fullName evidence="1">Uncharacterized protein</fullName>
    </submittedName>
</protein>
<organism evidence="1 2">
    <name type="scientific">Nitrospira moscoviensis</name>
    <dbReference type="NCBI Taxonomy" id="42253"/>
    <lineage>
        <taxon>Bacteria</taxon>
        <taxon>Pseudomonadati</taxon>
        <taxon>Nitrospirota</taxon>
        <taxon>Nitrospiria</taxon>
        <taxon>Nitrospirales</taxon>
        <taxon>Nitrospiraceae</taxon>
        <taxon>Nitrospira</taxon>
    </lineage>
</organism>
<reference evidence="1 2" key="1">
    <citation type="journal article" date="2015" name="Proc. Natl. Acad. Sci. U.S.A.">
        <title>Expanded metabolic versatility of ubiquitous nitrite-oxidizing bacteria from the genus Nitrospira.</title>
        <authorList>
            <person name="Koch H."/>
            <person name="Lucker S."/>
            <person name="Albertsen M."/>
            <person name="Kitzinger K."/>
            <person name="Herbold C."/>
            <person name="Spieck E."/>
            <person name="Nielsen P.H."/>
            <person name="Wagner M."/>
            <person name="Daims H."/>
        </authorList>
    </citation>
    <scope>NUCLEOTIDE SEQUENCE [LARGE SCALE GENOMIC DNA]</scope>
    <source>
        <strain evidence="1 2">NSP M-1</strain>
    </source>
</reference>
<dbReference type="EMBL" id="CP011801">
    <property type="protein sequence ID" value="ALA58945.1"/>
    <property type="molecule type" value="Genomic_DNA"/>
</dbReference>